<protein>
    <submittedName>
        <fullName evidence="1">Uncharacterized protein</fullName>
    </submittedName>
</protein>
<evidence type="ECO:0000313" key="1">
    <source>
        <dbReference type="EMBL" id="MBX59453.1"/>
    </source>
</evidence>
<name>A0A2P2PXR1_RHIMU</name>
<organism evidence="1">
    <name type="scientific">Rhizophora mucronata</name>
    <name type="common">Asiatic mangrove</name>
    <dbReference type="NCBI Taxonomy" id="61149"/>
    <lineage>
        <taxon>Eukaryota</taxon>
        <taxon>Viridiplantae</taxon>
        <taxon>Streptophyta</taxon>
        <taxon>Embryophyta</taxon>
        <taxon>Tracheophyta</taxon>
        <taxon>Spermatophyta</taxon>
        <taxon>Magnoliopsida</taxon>
        <taxon>eudicotyledons</taxon>
        <taxon>Gunneridae</taxon>
        <taxon>Pentapetalae</taxon>
        <taxon>rosids</taxon>
        <taxon>fabids</taxon>
        <taxon>Malpighiales</taxon>
        <taxon>Rhizophoraceae</taxon>
        <taxon>Rhizophora</taxon>
    </lineage>
</organism>
<reference evidence="1" key="1">
    <citation type="submission" date="2018-02" db="EMBL/GenBank/DDBJ databases">
        <title>Rhizophora mucronata_Transcriptome.</title>
        <authorList>
            <person name="Meera S.P."/>
            <person name="Sreeshan A."/>
            <person name="Augustine A."/>
        </authorList>
    </citation>
    <scope>NUCLEOTIDE SEQUENCE</scope>
    <source>
        <tissue evidence="1">Leaf</tissue>
    </source>
</reference>
<dbReference type="EMBL" id="GGEC01078969">
    <property type="protein sequence ID" value="MBX59453.1"/>
    <property type="molecule type" value="Transcribed_RNA"/>
</dbReference>
<sequence>MLQEWQRNVEESLQFFSFLSSIFKEKK</sequence>
<dbReference type="AlphaFoldDB" id="A0A2P2PXR1"/>
<accession>A0A2P2PXR1</accession>
<proteinExistence type="predicted"/>